<sequence length="383" mass="41734">MSRKRAIRALAVGFICAIYMRNVQAPFLWWNRASGCHKTSCQIFVLIPAIFMIVIAWIVSLILTLTGVLPDDPGHPQYKARTDAYVDGIYTAKWFFFPYPGRYGLPTVSVGGVVGMMAATIASTIESIGDYHACASVCEMPSPPSHAVNRGILTEGIGSIIAGSIGTGHGTTSFSQCIGIIGITKVGSLRVFQTAGMLMIVLGVIGKFGATLAAIPDPIQGAIITLGLAMVISVGLSNLEFIDMRSSRNMAILGTSLMCGLLVPYWMRKNPTAVRTGVNEIDQLFAVFLTTPMFISGLLGFFLDNTVPGTMEERGIKRWKESLSGNSAAVLQGSLKDYDIPFVSAWMRKIKCFKLVPFLPPYDEKNLQLCRSLFRRIKSKQNR</sequence>
<evidence type="ECO:0000256" key="1">
    <source>
        <dbReference type="ARBA" id="ARBA00004141"/>
    </source>
</evidence>
<evidence type="ECO:0000256" key="6">
    <source>
        <dbReference type="SAM" id="Phobius"/>
    </source>
</evidence>
<dbReference type="InterPro" id="IPR006043">
    <property type="entry name" value="NCS2"/>
</dbReference>
<keyword evidence="3 6" id="KW-0812">Transmembrane</keyword>
<feature type="transmembrane region" description="Helical" evidence="6">
    <location>
        <begin position="251"/>
        <end position="267"/>
    </location>
</feature>
<comment type="subcellular location">
    <subcellularLocation>
        <location evidence="1">Membrane</location>
        <topology evidence="1">Multi-pass membrane protein</topology>
    </subcellularLocation>
</comment>
<accession>A0A1S3H1P5</accession>
<evidence type="ECO:0000256" key="4">
    <source>
        <dbReference type="ARBA" id="ARBA00022989"/>
    </source>
</evidence>
<feature type="transmembrane region" description="Helical" evidence="6">
    <location>
        <begin position="103"/>
        <end position="122"/>
    </location>
</feature>
<reference evidence="8" key="1">
    <citation type="submission" date="2025-08" db="UniProtKB">
        <authorList>
            <consortium name="RefSeq"/>
        </authorList>
    </citation>
    <scope>IDENTIFICATION</scope>
    <source>
        <tissue evidence="8">Gonads</tissue>
    </source>
</reference>
<gene>
    <name evidence="8" type="primary">LOC106151302</name>
</gene>
<feature type="transmembrane region" description="Helical" evidence="6">
    <location>
        <begin position="43"/>
        <end position="69"/>
    </location>
</feature>
<dbReference type="GO" id="GO:0016020">
    <property type="term" value="C:membrane"/>
    <property type="evidence" value="ECO:0007669"/>
    <property type="project" value="UniProtKB-SubCell"/>
</dbReference>
<keyword evidence="4 6" id="KW-1133">Transmembrane helix</keyword>
<dbReference type="Pfam" id="PF00860">
    <property type="entry name" value="Xan_ur_permease"/>
    <property type="match status" value="1"/>
</dbReference>
<evidence type="ECO:0000256" key="5">
    <source>
        <dbReference type="ARBA" id="ARBA00023136"/>
    </source>
</evidence>
<dbReference type="OrthoDB" id="1641903at2759"/>
<dbReference type="Proteomes" id="UP000085678">
    <property type="component" value="Unplaced"/>
</dbReference>
<protein>
    <submittedName>
        <fullName evidence="8">Solute carrier family 23 member 2-like</fullName>
    </submittedName>
</protein>
<evidence type="ECO:0000313" key="7">
    <source>
        <dbReference type="Proteomes" id="UP000085678"/>
    </source>
</evidence>
<keyword evidence="5 6" id="KW-0472">Membrane</keyword>
<dbReference type="GeneID" id="106151302"/>
<dbReference type="GO" id="GO:0022857">
    <property type="term" value="F:transmembrane transporter activity"/>
    <property type="evidence" value="ECO:0007669"/>
    <property type="project" value="InterPro"/>
</dbReference>
<evidence type="ECO:0000256" key="3">
    <source>
        <dbReference type="ARBA" id="ARBA00022692"/>
    </source>
</evidence>
<comment type="similarity">
    <text evidence="2">Belongs to the nucleobase:cation symporter-2 (NCS2) (TC 2.A.40) family.</text>
</comment>
<dbReference type="AlphaFoldDB" id="A0A1S3H1P5"/>
<evidence type="ECO:0000256" key="2">
    <source>
        <dbReference type="ARBA" id="ARBA00008821"/>
    </source>
</evidence>
<name>A0A1S3H1P5_LINAN</name>
<proteinExistence type="inferred from homology"/>
<feature type="transmembrane region" description="Helical" evidence="6">
    <location>
        <begin position="283"/>
        <end position="303"/>
    </location>
</feature>
<dbReference type="KEGG" id="lak:106151302"/>
<dbReference type="InParanoid" id="A0A1S3H1P5"/>
<evidence type="ECO:0000313" key="8">
    <source>
        <dbReference type="RefSeq" id="XP_013379943.1"/>
    </source>
</evidence>
<feature type="transmembrane region" description="Helical" evidence="6">
    <location>
        <begin position="195"/>
        <end position="215"/>
    </location>
</feature>
<keyword evidence="7" id="KW-1185">Reference proteome</keyword>
<organism evidence="7 8">
    <name type="scientific">Lingula anatina</name>
    <name type="common">Brachiopod</name>
    <name type="synonym">Lingula unguis</name>
    <dbReference type="NCBI Taxonomy" id="7574"/>
    <lineage>
        <taxon>Eukaryota</taxon>
        <taxon>Metazoa</taxon>
        <taxon>Spiralia</taxon>
        <taxon>Lophotrochozoa</taxon>
        <taxon>Brachiopoda</taxon>
        <taxon>Linguliformea</taxon>
        <taxon>Lingulata</taxon>
        <taxon>Lingulida</taxon>
        <taxon>Linguloidea</taxon>
        <taxon>Lingulidae</taxon>
        <taxon>Lingula</taxon>
    </lineage>
</organism>
<dbReference type="STRING" id="7574.A0A1S3H1P5"/>
<feature type="transmembrane region" description="Helical" evidence="6">
    <location>
        <begin position="221"/>
        <end position="239"/>
    </location>
</feature>
<dbReference type="PANTHER" id="PTHR11119">
    <property type="entry name" value="XANTHINE-URACIL / VITAMIN C PERMEASE FAMILY MEMBER"/>
    <property type="match status" value="1"/>
</dbReference>
<dbReference type="RefSeq" id="XP_013379943.1">
    <property type="nucleotide sequence ID" value="XM_013524489.1"/>
</dbReference>